<organism evidence="2 3">
    <name type="scientific">Banduia mediterranea</name>
    <dbReference type="NCBI Taxonomy" id="3075609"/>
    <lineage>
        <taxon>Bacteria</taxon>
        <taxon>Pseudomonadati</taxon>
        <taxon>Pseudomonadota</taxon>
        <taxon>Gammaproteobacteria</taxon>
        <taxon>Nevskiales</taxon>
        <taxon>Algiphilaceae</taxon>
        <taxon>Banduia</taxon>
    </lineage>
</organism>
<gene>
    <name evidence="2" type="ORF">RM530_10930</name>
</gene>
<feature type="signal peptide" evidence="1">
    <location>
        <begin position="1"/>
        <end position="18"/>
    </location>
</feature>
<sequence length="497" mass="51069">MSLMSFLRAALCSTVCLAALACSTDDEGSGGLLDADDPSGSGSSLVLTVEGPDGASSGQVTVEAGDIAEGFVATLKTGSGKVVKDRFIALTPDQGFVNAPPSNANTGGDNTDSSGEVEFDYQAPDTVTAARTIDLVASVELTSSEGGGTLEEEFQIKLTKASAPTLVITGPKNVAPGVTNAGYRVTVTKASGAQVPQACVTLRATSGTITPPAETTCSESGLTGYTTTDAGIKTFSYRPPSPTGTDSVVNITAETTIGGTSGSAVYQVNILPDTFQFTSPAENESVFVGIDSKERLRFQWTRDSSTQTGSAGVSSSVKLSTDSNRALFVVNNAITGSATITATTSASNSGDFSEPVYIYSNNSGQVEVQAEDEATGQEATLLVNFVDGPTQINLDATPLIVNTSPNAGRFSNLEVTLLNGAGQPIEGVEVEFLLLQAAGTSVNERVFPEVQVTNESGEATSRYEAGPTEGAAQVRVRAENGALSNIREITVAEPAEE</sequence>
<proteinExistence type="predicted"/>
<dbReference type="Proteomes" id="UP001254608">
    <property type="component" value="Unassembled WGS sequence"/>
</dbReference>
<keyword evidence="3" id="KW-1185">Reference proteome</keyword>
<evidence type="ECO:0000313" key="3">
    <source>
        <dbReference type="Proteomes" id="UP001254608"/>
    </source>
</evidence>
<reference evidence="2 3" key="1">
    <citation type="submission" date="2023-09" db="EMBL/GenBank/DDBJ databases">
        <authorList>
            <person name="Rey-Velasco X."/>
        </authorList>
    </citation>
    <scope>NUCLEOTIDE SEQUENCE [LARGE SCALE GENOMIC DNA]</scope>
    <source>
        <strain evidence="2 3">W345</strain>
    </source>
</reference>
<name>A0ABU2WJ20_9GAMM</name>
<evidence type="ECO:0000256" key="1">
    <source>
        <dbReference type="SAM" id="SignalP"/>
    </source>
</evidence>
<accession>A0ABU2WJ20</accession>
<comment type="caution">
    <text evidence="2">The sequence shown here is derived from an EMBL/GenBank/DDBJ whole genome shotgun (WGS) entry which is preliminary data.</text>
</comment>
<dbReference type="EMBL" id="JAVRIC010000014">
    <property type="protein sequence ID" value="MDT0497871.1"/>
    <property type="molecule type" value="Genomic_DNA"/>
</dbReference>
<feature type="chain" id="PRO_5046667678" description="Big-1 domain-containing protein" evidence="1">
    <location>
        <begin position="19"/>
        <end position="497"/>
    </location>
</feature>
<keyword evidence="1" id="KW-0732">Signal</keyword>
<protein>
    <recommendedName>
        <fullName evidence="4">Big-1 domain-containing protein</fullName>
    </recommendedName>
</protein>
<evidence type="ECO:0008006" key="4">
    <source>
        <dbReference type="Google" id="ProtNLM"/>
    </source>
</evidence>
<dbReference type="Gene3D" id="2.60.40.10">
    <property type="entry name" value="Immunoglobulins"/>
    <property type="match status" value="1"/>
</dbReference>
<dbReference type="RefSeq" id="WP_311365263.1">
    <property type="nucleotide sequence ID" value="NZ_JAVRIC010000014.1"/>
</dbReference>
<dbReference type="InterPro" id="IPR013783">
    <property type="entry name" value="Ig-like_fold"/>
</dbReference>
<evidence type="ECO:0000313" key="2">
    <source>
        <dbReference type="EMBL" id="MDT0497871.1"/>
    </source>
</evidence>